<evidence type="ECO:0000313" key="2">
    <source>
        <dbReference type="EMBL" id="TXK46953.1"/>
    </source>
</evidence>
<dbReference type="EMBL" id="VRTY01000031">
    <property type="protein sequence ID" value="TXK46953.1"/>
    <property type="molecule type" value="Genomic_DNA"/>
</dbReference>
<dbReference type="InterPro" id="IPR008490">
    <property type="entry name" value="Transposase_InsH_N"/>
</dbReference>
<dbReference type="Pfam" id="PF05598">
    <property type="entry name" value="DUF772"/>
    <property type="match status" value="1"/>
</dbReference>
<accession>A0A5C8K685</accession>
<name>A0A5C8K685_9BACT</name>
<proteinExistence type="predicted"/>
<evidence type="ECO:0000259" key="1">
    <source>
        <dbReference type="Pfam" id="PF05598"/>
    </source>
</evidence>
<feature type="domain" description="Transposase InsH N-terminal" evidence="1">
    <location>
        <begin position="42"/>
        <end position="117"/>
    </location>
</feature>
<sequence length="118" mass="13735">MHLFLKCTDFSNLCSKSLHQMIRYTPSNQLSIVEFKTPFQLHLDRQNRWVKLAAAIPWDSLAQIYYRCMSADKGAPSLDARIVIGSLIIKHKLKLDDREVVETIRENMYLQYFLGLSS</sequence>
<comment type="caution">
    <text evidence="2">The sequence shown here is derived from an EMBL/GenBank/DDBJ whole genome shotgun (WGS) entry which is preliminary data.</text>
</comment>
<keyword evidence="3" id="KW-1185">Reference proteome</keyword>
<protein>
    <submittedName>
        <fullName evidence="2">Transposase</fullName>
    </submittedName>
</protein>
<gene>
    <name evidence="2" type="ORF">FVR03_10050</name>
</gene>
<dbReference type="Proteomes" id="UP000321926">
    <property type="component" value="Unassembled WGS sequence"/>
</dbReference>
<dbReference type="AlphaFoldDB" id="A0A5C8K685"/>
<evidence type="ECO:0000313" key="3">
    <source>
        <dbReference type="Proteomes" id="UP000321926"/>
    </source>
</evidence>
<reference evidence="2 3" key="1">
    <citation type="submission" date="2019-08" db="EMBL/GenBank/DDBJ databases">
        <authorList>
            <person name="Shi S."/>
        </authorList>
    </citation>
    <scope>NUCLEOTIDE SEQUENCE [LARGE SCALE GENOMIC DNA]</scope>
    <source>
        <strain evidence="2 3">GY10130</strain>
    </source>
</reference>
<organism evidence="2 3">
    <name type="scientific">Pontibacter qinzhouensis</name>
    <dbReference type="NCBI Taxonomy" id="2603253"/>
    <lineage>
        <taxon>Bacteria</taxon>
        <taxon>Pseudomonadati</taxon>
        <taxon>Bacteroidota</taxon>
        <taxon>Cytophagia</taxon>
        <taxon>Cytophagales</taxon>
        <taxon>Hymenobacteraceae</taxon>
        <taxon>Pontibacter</taxon>
    </lineage>
</organism>